<dbReference type="EMBL" id="LT598496">
    <property type="protein sequence ID" value="SBV24706.1"/>
    <property type="molecule type" value="Genomic_DNA"/>
</dbReference>
<dbReference type="Proteomes" id="UP000199393">
    <property type="component" value="Chromosome I"/>
</dbReference>
<evidence type="ECO:0000313" key="1">
    <source>
        <dbReference type="EMBL" id="SBV24706.1"/>
    </source>
</evidence>
<dbReference type="AlphaFoldDB" id="A0A1C3MWK3"/>
<proteinExistence type="predicted"/>
<name>A0A1C3MWK3_9ACTN</name>
<evidence type="ECO:0000313" key="2">
    <source>
        <dbReference type="Proteomes" id="UP000199393"/>
    </source>
</evidence>
<gene>
    <name evidence="1" type="ORF">GA0070620_0140</name>
</gene>
<protein>
    <submittedName>
        <fullName evidence="1">Uncharacterized protein</fullName>
    </submittedName>
</protein>
<accession>A0A1C3MWK3</accession>
<keyword evidence="2" id="KW-1185">Reference proteome</keyword>
<reference evidence="2" key="1">
    <citation type="submission" date="2016-06" db="EMBL/GenBank/DDBJ databases">
        <authorList>
            <person name="Varghese N."/>
        </authorList>
    </citation>
    <scope>NUCLEOTIDE SEQUENCE [LARGE SCALE GENOMIC DNA]</scope>
    <source>
        <strain evidence="2">DSM 45344</strain>
    </source>
</reference>
<organism evidence="1 2">
    <name type="scientific">Micromonospora krabiensis</name>
    <dbReference type="NCBI Taxonomy" id="307121"/>
    <lineage>
        <taxon>Bacteria</taxon>
        <taxon>Bacillati</taxon>
        <taxon>Actinomycetota</taxon>
        <taxon>Actinomycetes</taxon>
        <taxon>Micromonosporales</taxon>
        <taxon>Micromonosporaceae</taxon>
        <taxon>Micromonospora</taxon>
    </lineage>
</organism>
<sequence length="53" mass="5803">MGVRSTRTMRPSAASFRESAMHVQVAAVERALISPAHQVGMRGALGRPLRDER</sequence>